<accession>A0A0A9CY57</accession>
<proteinExistence type="predicted"/>
<feature type="chain" id="PRO_5002046200" evidence="1">
    <location>
        <begin position="22"/>
        <end position="76"/>
    </location>
</feature>
<dbReference type="AlphaFoldDB" id="A0A0A9CY57"/>
<keyword evidence="1" id="KW-0732">Signal</keyword>
<protein>
    <submittedName>
        <fullName evidence="2">Uncharacterized protein</fullName>
    </submittedName>
</protein>
<name>A0A0A9CY57_ARUDO</name>
<reference evidence="2" key="2">
    <citation type="journal article" date="2015" name="Data Brief">
        <title>Shoot transcriptome of the giant reed, Arundo donax.</title>
        <authorList>
            <person name="Barrero R.A."/>
            <person name="Guerrero F.D."/>
            <person name="Moolhuijzen P."/>
            <person name="Goolsby J.A."/>
            <person name="Tidwell J."/>
            <person name="Bellgard S.E."/>
            <person name="Bellgard M.I."/>
        </authorList>
    </citation>
    <scope>NUCLEOTIDE SEQUENCE</scope>
    <source>
        <tissue evidence="2">Shoot tissue taken approximately 20 cm above the soil surface</tissue>
    </source>
</reference>
<evidence type="ECO:0000313" key="2">
    <source>
        <dbReference type="EMBL" id="JAD81264.1"/>
    </source>
</evidence>
<dbReference type="EMBL" id="GBRH01216631">
    <property type="protein sequence ID" value="JAD81264.1"/>
    <property type="molecule type" value="Transcribed_RNA"/>
</dbReference>
<reference evidence="2" key="1">
    <citation type="submission" date="2014-09" db="EMBL/GenBank/DDBJ databases">
        <authorList>
            <person name="Magalhaes I.L.F."/>
            <person name="Oliveira U."/>
            <person name="Santos F.R."/>
            <person name="Vidigal T.H.D.A."/>
            <person name="Brescovit A.D."/>
            <person name="Santos A.J."/>
        </authorList>
    </citation>
    <scope>NUCLEOTIDE SEQUENCE</scope>
    <source>
        <tissue evidence="2">Shoot tissue taken approximately 20 cm above the soil surface</tissue>
    </source>
</reference>
<sequence>MSYSLRRSGSAFCIFPLSLFTIHLAPSPMLVEIDYIDKYDNLIFNWSRPTGLLKSYQNISPSHSHTLSTYLQPPPS</sequence>
<organism evidence="2">
    <name type="scientific">Arundo donax</name>
    <name type="common">Giant reed</name>
    <name type="synonym">Donax arundinaceus</name>
    <dbReference type="NCBI Taxonomy" id="35708"/>
    <lineage>
        <taxon>Eukaryota</taxon>
        <taxon>Viridiplantae</taxon>
        <taxon>Streptophyta</taxon>
        <taxon>Embryophyta</taxon>
        <taxon>Tracheophyta</taxon>
        <taxon>Spermatophyta</taxon>
        <taxon>Magnoliopsida</taxon>
        <taxon>Liliopsida</taxon>
        <taxon>Poales</taxon>
        <taxon>Poaceae</taxon>
        <taxon>PACMAD clade</taxon>
        <taxon>Arundinoideae</taxon>
        <taxon>Arundineae</taxon>
        <taxon>Arundo</taxon>
    </lineage>
</organism>
<feature type="signal peptide" evidence="1">
    <location>
        <begin position="1"/>
        <end position="21"/>
    </location>
</feature>
<evidence type="ECO:0000256" key="1">
    <source>
        <dbReference type="SAM" id="SignalP"/>
    </source>
</evidence>